<gene>
    <name evidence="1" type="ORF">METZ01_LOCUS195396</name>
</gene>
<evidence type="ECO:0000313" key="1">
    <source>
        <dbReference type="EMBL" id="SVB42542.1"/>
    </source>
</evidence>
<feature type="non-terminal residue" evidence="1">
    <location>
        <position position="96"/>
    </location>
</feature>
<accession>A0A382DWS3</accession>
<reference evidence="1" key="1">
    <citation type="submission" date="2018-05" db="EMBL/GenBank/DDBJ databases">
        <authorList>
            <person name="Lanie J.A."/>
            <person name="Ng W.-L."/>
            <person name="Kazmierczak K.M."/>
            <person name="Andrzejewski T.M."/>
            <person name="Davidsen T.M."/>
            <person name="Wayne K.J."/>
            <person name="Tettelin H."/>
            <person name="Glass J.I."/>
            <person name="Rusch D."/>
            <person name="Podicherti R."/>
            <person name="Tsui H.-C.T."/>
            <person name="Winkler M.E."/>
        </authorList>
    </citation>
    <scope>NUCLEOTIDE SEQUENCE</scope>
</reference>
<dbReference type="AlphaFoldDB" id="A0A382DWS3"/>
<organism evidence="1">
    <name type="scientific">marine metagenome</name>
    <dbReference type="NCBI Taxonomy" id="408172"/>
    <lineage>
        <taxon>unclassified sequences</taxon>
        <taxon>metagenomes</taxon>
        <taxon>ecological metagenomes</taxon>
    </lineage>
</organism>
<name>A0A382DWS3_9ZZZZ</name>
<dbReference type="EMBL" id="UINC01041371">
    <property type="protein sequence ID" value="SVB42542.1"/>
    <property type="molecule type" value="Genomic_DNA"/>
</dbReference>
<protein>
    <submittedName>
        <fullName evidence="1">Uncharacterized protein</fullName>
    </submittedName>
</protein>
<sequence length="96" mass="10619">MSASAPFKIDGNNLTVIIRQIGNNNVTDNSAHLSFKGKNMTFDYTAIGDSNKLRPDIDDTNAEGHYYDIDITGDSNIVDFDTWGSDDMENLNVDLD</sequence>
<proteinExistence type="predicted"/>